<dbReference type="Proteomes" id="UP001295423">
    <property type="component" value="Unassembled WGS sequence"/>
</dbReference>
<gene>
    <name evidence="2" type="ORF">CYCCA115_LOCUS12658</name>
</gene>
<comment type="caution">
    <text evidence="2">The sequence shown here is derived from an EMBL/GenBank/DDBJ whole genome shotgun (WGS) entry which is preliminary data.</text>
</comment>
<evidence type="ECO:0000313" key="3">
    <source>
        <dbReference type="Proteomes" id="UP001295423"/>
    </source>
</evidence>
<sequence length="112" mass="12392">MVIKSTNATTETSDVSTMESLDVLPPKPKTPISHLFSFCTPKKQPMEDEDDVSDETDETDEITGRSLTFEPEHLEESIVKKEEEAREATLFDGGLLFQIGVVSAVLAFETLV</sequence>
<evidence type="ECO:0000256" key="1">
    <source>
        <dbReference type="SAM" id="MobiDB-lite"/>
    </source>
</evidence>
<keyword evidence="3" id="KW-1185">Reference proteome</keyword>
<organism evidence="2 3">
    <name type="scientific">Cylindrotheca closterium</name>
    <dbReference type="NCBI Taxonomy" id="2856"/>
    <lineage>
        <taxon>Eukaryota</taxon>
        <taxon>Sar</taxon>
        <taxon>Stramenopiles</taxon>
        <taxon>Ochrophyta</taxon>
        <taxon>Bacillariophyta</taxon>
        <taxon>Bacillariophyceae</taxon>
        <taxon>Bacillariophycidae</taxon>
        <taxon>Bacillariales</taxon>
        <taxon>Bacillariaceae</taxon>
        <taxon>Cylindrotheca</taxon>
    </lineage>
</organism>
<reference evidence="2" key="1">
    <citation type="submission" date="2023-08" db="EMBL/GenBank/DDBJ databases">
        <authorList>
            <person name="Audoor S."/>
            <person name="Bilcke G."/>
        </authorList>
    </citation>
    <scope>NUCLEOTIDE SEQUENCE</scope>
</reference>
<proteinExistence type="predicted"/>
<protein>
    <submittedName>
        <fullName evidence="2">Uncharacterized protein</fullName>
    </submittedName>
</protein>
<dbReference type="EMBL" id="CAKOGP040001770">
    <property type="protein sequence ID" value="CAJ1950590.1"/>
    <property type="molecule type" value="Genomic_DNA"/>
</dbReference>
<feature type="region of interest" description="Disordered" evidence="1">
    <location>
        <begin position="1"/>
        <end position="66"/>
    </location>
</feature>
<name>A0AAD2FRJ7_9STRA</name>
<accession>A0AAD2FRJ7</accession>
<feature type="compositionally biased region" description="Polar residues" evidence="1">
    <location>
        <begin position="1"/>
        <end position="19"/>
    </location>
</feature>
<dbReference type="AlphaFoldDB" id="A0AAD2FRJ7"/>
<evidence type="ECO:0000313" key="2">
    <source>
        <dbReference type="EMBL" id="CAJ1950590.1"/>
    </source>
</evidence>
<feature type="compositionally biased region" description="Acidic residues" evidence="1">
    <location>
        <begin position="47"/>
        <end position="61"/>
    </location>
</feature>